<sequence length="261" mass="28137">MPELRLPEPGNWAQTGKVALPVKVVLVVAFCYVVVRGLVAVYEGSYLTAAVWWATLGTPFLLVAAYLSVVVGGAGQRVSSDSSGLTFQPDKRLSVAYFVVMAVLVPAAPLFAVLLSRGELDLSTTRGLQIAVSVAFWALALLAVVALAAGIRRGGSGYLKFTPARIEIADVLKTRVVAWNDVVDVRDVASTAKANHGGRAAVLCLREGTEEVVSGLPLYVPKGVALYWLVRHYWKHPEHRDELVDSRAPRRLTEGKFDLSA</sequence>
<feature type="transmembrane region" description="Helical" evidence="1">
    <location>
        <begin position="95"/>
        <end position="115"/>
    </location>
</feature>
<dbReference type="KEGG" id="mpof:MPOR_13710"/>
<keyword evidence="3" id="KW-1185">Reference proteome</keyword>
<dbReference type="Proteomes" id="UP000466785">
    <property type="component" value="Chromosome"/>
</dbReference>
<dbReference type="RefSeq" id="WP_163673054.1">
    <property type="nucleotide sequence ID" value="NZ_AP022570.1"/>
</dbReference>
<proteinExistence type="predicted"/>
<feature type="transmembrane region" description="Helical" evidence="1">
    <location>
        <begin position="127"/>
        <end position="151"/>
    </location>
</feature>
<evidence type="ECO:0008006" key="4">
    <source>
        <dbReference type="Google" id="ProtNLM"/>
    </source>
</evidence>
<keyword evidence="1" id="KW-0812">Transmembrane</keyword>
<reference evidence="2 3" key="1">
    <citation type="journal article" date="2019" name="Emerg. Microbes Infect.">
        <title>Comprehensive subspecies identification of 175 nontuberculous mycobacteria species based on 7547 genomic profiles.</title>
        <authorList>
            <person name="Matsumoto Y."/>
            <person name="Kinjo T."/>
            <person name="Motooka D."/>
            <person name="Nabeya D."/>
            <person name="Jung N."/>
            <person name="Uechi K."/>
            <person name="Horii T."/>
            <person name="Iida T."/>
            <person name="Fujita J."/>
            <person name="Nakamura S."/>
        </authorList>
    </citation>
    <scope>NUCLEOTIDE SEQUENCE [LARGE SCALE GENOMIC DNA]</scope>
    <source>
        <strain evidence="2 3">JCM 12603</strain>
    </source>
</reference>
<protein>
    <recommendedName>
        <fullName evidence="4">PH domain-containing protein</fullName>
    </recommendedName>
</protein>
<keyword evidence="1" id="KW-0472">Membrane</keyword>
<gene>
    <name evidence="2" type="ORF">MPOR_13710</name>
</gene>
<feature type="transmembrane region" description="Helical" evidence="1">
    <location>
        <begin position="51"/>
        <end position="74"/>
    </location>
</feature>
<dbReference type="EMBL" id="AP022570">
    <property type="protein sequence ID" value="BBX50345.1"/>
    <property type="molecule type" value="Genomic_DNA"/>
</dbReference>
<evidence type="ECO:0000313" key="3">
    <source>
        <dbReference type="Proteomes" id="UP000466785"/>
    </source>
</evidence>
<name>A0A6N4V614_9MYCO</name>
<evidence type="ECO:0000256" key="1">
    <source>
        <dbReference type="SAM" id="Phobius"/>
    </source>
</evidence>
<accession>A0A6N4V614</accession>
<evidence type="ECO:0000313" key="2">
    <source>
        <dbReference type="EMBL" id="BBX50345.1"/>
    </source>
</evidence>
<dbReference type="AlphaFoldDB" id="A0A6N4V614"/>
<feature type="transmembrane region" description="Helical" evidence="1">
    <location>
        <begin position="20"/>
        <end position="39"/>
    </location>
</feature>
<organism evidence="2 3">
    <name type="scientific">Mycolicibacterium poriferae</name>
    <dbReference type="NCBI Taxonomy" id="39694"/>
    <lineage>
        <taxon>Bacteria</taxon>
        <taxon>Bacillati</taxon>
        <taxon>Actinomycetota</taxon>
        <taxon>Actinomycetes</taxon>
        <taxon>Mycobacteriales</taxon>
        <taxon>Mycobacteriaceae</taxon>
        <taxon>Mycolicibacterium</taxon>
    </lineage>
</organism>
<keyword evidence="1" id="KW-1133">Transmembrane helix</keyword>